<accession>A0AAD7WFT9</accession>
<keyword evidence="3" id="KW-1185">Reference proteome</keyword>
<dbReference type="EMBL" id="JAINUG010000126">
    <property type="protein sequence ID" value="KAJ8394394.1"/>
    <property type="molecule type" value="Genomic_DNA"/>
</dbReference>
<feature type="signal peptide" evidence="1">
    <location>
        <begin position="1"/>
        <end position="24"/>
    </location>
</feature>
<dbReference type="AlphaFoldDB" id="A0AAD7WFT9"/>
<feature type="chain" id="PRO_5041953619" description="Secreted protein" evidence="1">
    <location>
        <begin position="25"/>
        <end position="131"/>
    </location>
</feature>
<comment type="caution">
    <text evidence="2">The sequence shown here is derived from an EMBL/GenBank/DDBJ whole genome shotgun (WGS) entry which is preliminary data.</text>
</comment>
<evidence type="ECO:0000313" key="2">
    <source>
        <dbReference type="EMBL" id="KAJ8394394.1"/>
    </source>
</evidence>
<keyword evidence="1" id="KW-0732">Signal</keyword>
<evidence type="ECO:0000313" key="3">
    <source>
        <dbReference type="Proteomes" id="UP001221898"/>
    </source>
</evidence>
<evidence type="ECO:0008006" key="4">
    <source>
        <dbReference type="Google" id="ProtNLM"/>
    </source>
</evidence>
<name>A0AAD7WFT9_9TELE</name>
<proteinExistence type="predicted"/>
<protein>
    <recommendedName>
        <fullName evidence="4">Secreted protein</fullName>
    </recommendedName>
</protein>
<reference evidence="2" key="1">
    <citation type="journal article" date="2023" name="Science">
        <title>Genome structures resolve the early diversification of teleost fishes.</title>
        <authorList>
            <person name="Parey E."/>
            <person name="Louis A."/>
            <person name="Montfort J."/>
            <person name="Bouchez O."/>
            <person name="Roques C."/>
            <person name="Iampietro C."/>
            <person name="Lluch J."/>
            <person name="Castinel A."/>
            <person name="Donnadieu C."/>
            <person name="Desvignes T."/>
            <person name="Floi Bucao C."/>
            <person name="Jouanno E."/>
            <person name="Wen M."/>
            <person name="Mejri S."/>
            <person name="Dirks R."/>
            <person name="Jansen H."/>
            <person name="Henkel C."/>
            <person name="Chen W.J."/>
            <person name="Zahm M."/>
            <person name="Cabau C."/>
            <person name="Klopp C."/>
            <person name="Thompson A.W."/>
            <person name="Robinson-Rechavi M."/>
            <person name="Braasch I."/>
            <person name="Lecointre G."/>
            <person name="Bobe J."/>
            <person name="Postlethwait J.H."/>
            <person name="Berthelot C."/>
            <person name="Roest Crollius H."/>
            <person name="Guiguen Y."/>
        </authorList>
    </citation>
    <scope>NUCLEOTIDE SEQUENCE</scope>
    <source>
        <strain evidence="2">NC1722</strain>
    </source>
</reference>
<gene>
    <name evidence="2" type="ORF">AAFF_G00046050</name>
</gene>
<organism evidence="2 3">
    <name type="scientific">Aldrovandia affinis</name>
    <dbReference type="NCBI Taxonomy" id="143900"/>
    <lineage>
        <taxon>Eukaryota</taxon>
        <taxon>Metazoa</taxon>
        <taxon>Chordata</taxon>
        <taxon>Craniata</taxon>
        <taxon>Vertebrata</taxon>
        <taxon>Euteleostomi</taxon>
        <taxon>Actinopterygii</taxon>
        <taxon>Neopterygii</taxon>
        <taxon>Teleostei</taxon>
        <taxon>Notacanthiformes</taxon>
        <taxon>Halosauridae</taxon>
        <taxon>Aldrovandia</taxon>
    </lineage>
</organism>
<feature type="non-terminal residue" evidence="2">
    <location>
        <position position="131"/>
    </location>
</feature>
<sequence length="131" mass="14968">MEEVPIWQPHWLFVIAVLFSHSELLNHSSCSMRNDLAARRACLCLHRPALSVRMHELTLAAAPTSRLALEKWPLVLHLARSLTCQSIRDSVLMGFYLYACIYAESKIQPCSIMFFVCLRCDVKMAQSHCFA</sequence>
<evidence type="ECO:0000256" key="1">
    <source>
        <dbReference type="SAM" id="SignalP"/>
    </source>
</evidence>
<dbReference type="Proteomes" id="UP001221898">
    <property type="component" value="Unassembled WGS sequence"/>
</dbReference>